<feature type="transmembrane region" description="Helical" evidence="1">
    <location>
        <begin position="148"/>
        <end position="166"/>
    </location>
</feature>
<dbReference type="Proteomes" id="UP000521676">
    <property type="component" value="Unassembled WGS sequence"/>
</dbReference>
<keyword evidence="6" id="KW-1185">Reference proteome</keyword>
<evidence type="ECO:0000313" key="4">
    <source>
        <dbReference type="EMBL" id="WJW67560.1"/>
    </source>
</evidence>
<keyword evidence="1" id="KW-0472">Membrane</keyword>
<dbReference type="PIRSF" id="PIRSF018671">
    <property type="entry name" value="UCP018671"/>
    <property type="match status" value="1"/>
</dbReference>
<sequence length="282" mass="31738">MLKGLKVQSNNFDLLLITLLALLLPVVVQLSLPWLRVPFGLIMVLLAPGYAMLQAIFNSEVAPDWISRLALSFGLSLTAVALLVLILNLLPQGINLWSITISVSLWVILFSVIAVIRRGNQTRLIVEEPKEVSTLEKWQPAQNSSSRLIYIVGGLVVVVLLSLLLIELQSSRSEHLTEFYILGSTGKAENYPYNVVIGQPIKIQAGITNRENRQVSYRIEIRDGLEVLARTEVIKLENEGFWLQPLQFNVGSQVGIRTIDLLLYFDNNLDPYRQLRLRLNVN</sequence>
<dbReference type="AlphaFoldDB" id="A0A8T7M1R9"/>
<dbReference type="RefSeq" id="WP_341469454.1">
    <property type="nucleotide sequence ID" value="NZ_CP128399.1"/>
</dbReference>
<name>A0A8T7M1R9_9CHLR</name>
<feature type="domain" description="DUF1616" evidence="2">
    <location>
        <begin position="15"/>
        <end position="279"/>
    </location>
</feature>
<protein>
    <submittedName>
        <fullName evidence="3">DUF1616 domain-containing protein</fullName>
    </submittedName>
</protein>
<gene>
    <name evidence="3" type="ORF">HXX08_07410</name>
    <name evidence="4" type="ORF">OZ401_000827</name>
</gene>
<evidence type="ECO:0000313" key="3">
    <source>
        <dbReference type="EMBL" id="NWJ45691.1"/>
    </source>
</evidence>
<organism evidence="3 5">
    <name type="scientific">Candidatus Chlorohelix allophototropha</name>
    <dbReference type="NCBI Taxonomy" id="3003348"/>
    <lineage>
        <taxon>Bacteria</taxon>
        <taxon>Bacillati</taxon>
        <taxon>Chloroflexota</taxon>
        <taxon>Chloroflexia</taxon>
        <taxon>Candidatus Chloroheliales</taxon>
        <taxon>Candidatus Chloroheliaceae</taxon>
        <taxon>Candidatus Chlorohelix</taxon>
    </lineage>
</organism>
<dbReference type="InterPro" id="IPR014495">
    <property type="entry name" value="UCP018671"/>
</dbReference>
<evidence type="ECO:0000256" key="1">
    <source>
        <dbReference type="SAM" id="Phobius"/>
    </source>
</evidence>
<dbReference type="InterPro" id="IPR011674">
    <property type="entry name" value="DUF1616"/>
</dbReference>
<feature type="transmembrane region" description="Helical" evidence="1">
    <location>
        <begin position="69"/>
        <end position="90"/>
    </location>
</feature>
<dbReference type="Pfam" id="PF07760">
    <property type="entry name" value="DUF1616"/>
    <property type="match status" value="1"/>
</dbReference>
<keyword evidence="1" id="KW-0812">Transmembrane</keyword>
<dbReference type="Proteomes" id="UP001431572">
    <property type="component" value="Chromosome 1"/>
</dbReference>
<reference evidence="4" key="2">
    <citation type="journal article" date="2024" name="Nature">
        <title>Anoxygenic phototroph of the Chloroflexota uses a type I reaction centre.</title>
        <authorList>
            <person name="Tsuji J.M."/>
            <person name="Shaw N.A."/>
            <person name="Nagashima S."/>
            <person name="Venkiteswaran J.J."/>
            <person name="Schiff S.L."/>
            <person name="Watanabe T."/>
            <person name="Fukui M."/>
            <person name="Hanada S."/>
            <person name="Tank M."/>
            <person name="Neufeld J.D."/>
        </authorList>
    </citation>
    <scope>NUCLEOTIDE SEQUENCE</scope>
    <source>
        <strain evidence="4">L227-S17</strain>
    </source>
</reference>
<feature type="transmembrane region" description="Helical" evidence="1">
    <location>
        <begin position="96"/>
        <end position="116"/>
    </location>
</feature>
<evidence type="ECO:0000259" key="2">
    <source>
        <dbReference type="Pfam" id="PF07760"/>
    </source>
</evidence>
<proteinExistence type="predicted"/>
<feature type="transmembrane region" description="Helical" evidence="1">
    <location>
        <begin position="39"/>
        <end position="57"/>
    </location>
</feature>
<keyword evidence="1" id="KW-1133">Transmembrane helix</keyword>
<dbReference type="EMBL" id="CP128399">
    <property type="protein sequence ID" value="WJW67560.1"/>
    <property type="molecule type" value="Genomic_DNA"/>
</dbReference>
<evidence type="ECO:0000313" key="5">
    <source>
        <dbReference type="Proteomes" id="UP000521676"/>
    </source>
</evidence>
<dbReference type="EMBL" id="JACATZ010000001">
    <property type="protein sequence ID" value="NWJ45691.1"/>
    <property type="molecule type" value="Genomic_DNA"/>
</dbReference>
<evidence type="ECO:0000313" key="6">
    <source>
        <dbReference type="Proteomes" id="UP001431572"/>
    </source>
</evidence>
<reference evidence="3 5" key="1">
    <citation type="submission" date="2020-06" db="EMBL/GenBank/DDBJ databases">
        <title>Anoxygenic phototrophic Chloroflexota member uses a Type I reaction center.</title>
        <authorList>
            <person name="Tsuji J.M."/>
            <person name="Shaw N.A."/>
            <person name="Nagashima S."/>
            <person name="Venkiteswaran J."/>
            <person name="Schiff S.L."/>
            <person name="Hanada S."/>
            <person name="Tank M."/>
            <person name="Neufeld J.D."/>
        </authorList>
    </citation>
    <scope>NUCLEOTIDE SEQUENCE [LARGE SCALE GENOMIC DNA]</scope>
    <source>
        <strain evidence="3">L227-S17</strain>
    </source>
</reference>
<accession>A0A8T7M1R9</accession>